<dbReference type="Proteomes" id="UP000284403">
    <property type="component" value="Unassembled WGS sequence"/>
</dbReference>
<proteinExistence type="predicted"/>
<dbReference type="RefSeq" id="XP_029227537.1">
    <property type="nucleotide sequence ID" value="XM_029372361.1"/>
</dbReference>
<keyword evidence="2" id="KW-1185">Reference proteome</keyword>
<accession>A0A3R7PAQ6</accession>
<dbReference type="AlphaFoldDB" id="A0A3R7PAQ6"/>
<protein>
    <submittedName>
        <fullName evidence="1">Uncharacterized protein</fullName>
    </submittedName>
</protein>
<organism evidence="1 2">
    <name type="scientific">Trypanosoma conorhini</name>
    <dbReference type="NCBI Taxonomy" id="83891"/>
    <lineage>
        <taxon>Eukaryota</taxon>
        <taxon>Discoba</taxon>
        <taxon>Euglenozoa</taxon>
        <taxon>Kinetoplastea</taxon>
        <taxon>Metakinetoplastina</taxon>
        <taxon>Trypanosomatida</taxon>
        <taxon>Trypanosomatidae</taxon>
        <taxon>Trypanosoma</taxon>
    </lineage>
</organism>
<dbReference type="GeneID" id="40319078"/>
<dbReference type="EMBL" id="MKKU01000321">
    <property type="protein sequence ID" value="RNF15603.1"/>
    <property type="molecule type" value="Genomic_DNA"/>
</dbReference>
<sequence>MNPDAPPFIPTFARGKASRQVYTRATLKNVELAVIESISSAPLTDAQSTLRTPTDFAALLNLPCAIEWLDVAHVVSLVRRGQRLARNDPPHAASPGQREENTRGKRPCCIQCRQGPEACPLISEVVTNSVRRATCSRLGAAMLQSGDVVWGLLQMALVFEARQSSLRLRTLAERHPEVVDRIRQYLCGEGYHLPLPSVTAHEQWQALNSMLKFDWIRDSRTRIFTEISKRWKKRHTQFEQFVHFFEYRDDRPLHPVKNMLTHSAKPVLVSVLSGDVLAVVLLARLGFFVPPDYYWDIFPFFSQALLMGNGDGQMYHLMRHLCLHLEERQRALCRDVYNPIAPPRVNTPCERA</sequence>
<gene>
    <name evidence="1" type="ORF">Tco025E_05467</name>
</gene>
<evidence type="ECO:0000313" key="2">
    <source>
        <dbReference type="Proteomes" id="UP000284403"/>
    </source>
</evidence>
<comment type="caution">
    <text evidence="1">The sequence shown here is derived from an EMBL/GenBank/DDBJ whole genome shotgun (WGS) entry which is preliminary data.</text>
</comment>
<name>A0A3R7PAQ6_9TRYP</name>
<reference evidence="1 2" key="1">
    <citation type="journal article" date="2018" name="BMC Genomics">
        <title>Genomic comparison of Trypanosoma conorhini and Trypanosoma rangeli to Trypanosoma cruzi strains of high and low virulence.</title>
        <authorList>
            <person name="Bradwell K.R."/>
            <person name="Koparde V.N."/>
            <person name="Matveyev A.V."/>
            <person name="Serrano M.G."/>
            <person name="Alves J.M."/>
            <person name="Parikh H."/>
            <person name="Huang B."/>
            <person name="Lee V."/>
            <person name="Espinosa-Alvarez O."/>
            <person name="Ortiz P.A."/>
            <person name="Costa-Martins A.G."/>
            <person name="Teixeira M.M."/>
            <person name="Buck G.A."/>
        </authorList>
    </citation>
    <scope>NUCLEOTIDE SEQUENCE [LARGE SCALE GENOMIC DNA]</scope>
    <source>
        <strain evidence="1 2">025E</strain>
    </source>
</reference>
<evidence type="ECO:0000313" key="1">
    <source>
        <dbReference type="EMBL" id="RNF15603.1"/>
    </source>
</evidence>
<dbReference type="OrthoDB" id="278597at2759"/>